<reference evidence="11" key="2">
    <citation type="submission" date="2018-10" db="UniProtKB">
        <authorList>
            <consortium name="EnsemblPlants"/>
        </authorList>
    </citation>
    <scope>IDENTIFICATION</scope>
</reference>
<dbReference type="InterPro" id="IPR055414">
    <property type="entry name" value="LRR_R13L4/SHOC2-like"/>
</dbReference>
<dbReference type="InterPro" id="IPR002182">
    <property type="entry name" value="NB-ARC"/>
</dbReference>
<dbReference type="Gene3D" id="1.10.10.10">
    <property type="entry name" value="Winged helix-like DNA-binding domain superfamily/Winged helix DNA-binding domain"/>
    <property type="match status" value="1"/>
</dbReference>
<keyword evidence="6" id="KW-0175">Coiled coil</keyword>
<evidence type="ECO:0000256" key="6">
    <source>
        <dbReference type="ARBA" id="ARBA00023054"/>
    </source>
</evidence>
<dbReference type="RefSeq" id="XP_044433568.1">
    <property type="nucleotide sequence ID" value="XM_044577633.1"/>
</dbReference>
<organism evidence="11">
    <name type="scientific">Triticum aestivum</name>
    <name type="common">Wheat</name>
    <dbReference type="NCBI Taxonomy" id="4565"/>
    <lineage>
        <taxon>Eukaryota</taxon>
        <taxon>Viridiplantae</taxon>
        <taxon>Streptophyta</taxon>
        <taxon>Embryophyta</taxon>
        <taxon>Tracheophyta</taxon>
        <taxon>Spermatophyta</taxon>
        <taxon>Magnoliopsida</taxon>
        <taxon>Liliopsida</taxon>
        <taxon>Poales</taxon>
        <taxon>Poaceae</taxon>
        <taxon>BOP clade</taxon>
        <taxon>Pooideae</taxon>
        <taxon>Triticodae</taxon>
        <taxon>Triticeae</taxon>
        <taxon>Triticinae</taxon>
        <taxon>Triticum</taxon>
    </lineage>
</organism>
<accession>A0A3B6SQP8</accession>
<dbReference type="Gramene" id="TraesCS7B03G1301700.1">
    <property type="protein sequence ID" value="TraesCS7B03G1301700.1.CDS"/>
    <property type="gene ID" value="TraesCS7B03G1301700"/>
</dbReference>
<dbReference type="SMR" id="A0A3B6SQP8"/>
<dbReference type="Pfam" id="PF00931">
    <property type="entry name" value="NB-ARC"/>
    <property type="match status" value="1"/>
</dbReference>
<reference evidence="11" key="1">
    <citation type="submission" date="2018-08" db="EMBL/GenBank/DDBJ databases">
        <authorList>
            <person name="Rossello M."/>
        </authorList>
    </citation>
    <scope>NUCLEOTIDE SEQUENCE [LARGE SCALE GENOMIC DNA]</scope>
    <source>
        <strain evidence="11">cv. Chinese Spring</strain>
    </source>
</reference>
<dbReference type="Gramene" id="TraesNOR7B03G04314350.1">
    <property type="protein sequence ID" value="TraesNOR7B03G04314350.1"/>
    <property type="gene ID" value="TraesNOR7B03G04314350"/>
</dbReference>
<dbReference type="Pfam" id="PF23559">
    <property type="entry name" value="WHD_DRP"/>
    <property type="match status" value="1"/>
</dbReference>
<dbReference type="KEGG" id="taes:123159812"/>
<dbReference type="GO" id="GO:0002758">
    <property type="term" value="P:innate immune response-activating signaling pathway"/>
    <property type="evidence" value="ECO:0007669"/>
    <property type="project" value="UniProtKB-ARBA"/>
</dbReference>
<evidence type="ECO:0000259" key="10">
    <source>
        <dbReference type="Pfam" id="PF23598"/>
    </source>
</evidence>
<dbReference type="SUPFAM" id="SSF52540">
    <property type="entry name" value="P-loop containing nucleoside triphosphate hydrolases"/>
    <property type="match status" value="1"/>
</dbReference>
<dbReference type="GeneID" id="123159812"/>
<dbReference type="GO" id="GO:0009626">
    <property type="term" value="P:plant-type hypersensitive response"/>
    <property type="evidence" value="ECO:0007669"/>
    <property type="project" value="UniProtKB-ARBA"/>
</dbReference>
<dbReference type="Gene3D" id="1.20.5.4130">
    <property type="match status" value="1"/>
</dbReference>
<dbReference type="GO" id="GO:0043531">
    <property type="term" value="F:ADP binding"/>
    <property type="evidence" value="ECO:0007669"/>
    <property type="project" value="InterPro"/>
</dbReference>
<dbReference type="PaxDb" id="4565-Traes_7BL_21A71BDB0.1"/>
<dbReference type="PANTHER" id="PTHR23155">
    <property type="entry name" value="DISEASE RESISTANCE PROTEIN RP"/>
    <property type="match status" value="1"/>
</dbReference>
<dbReference type="PRINTS" id="PR00364">
    <property type="entry name" value="DISEASERSIST"/>
</dbReference>
<dbReference type="Gene3D" id="1.10.8.430">
    <property type="entry name" value="Helical domain of apoptotic protease-activating factors"/>
    <property type="match status" value="1"/>
</dbReference>
<dbReference type="InterPro" id="IPR032675">
    <property type="entry name" value="LRR_dom_sf"/>
</dbReference>
<dbReference type="PANTHER" id="PTHR23155:SF1005">
    <property type="entry name" value="OS07G0197300 PROTEIN"/>
    <property type="match status" value="1"/>
</dbReference>
<evidence type="ECO:0000313" key="11">
    <source>
        <dbReference type="EnsemblPlants" id="TraesCS7B02G482800.1"/>
    </source>
</evidence>
<proteinExistence type="inferred from homology"/>
<feature type="domain" description="Disease resistance R13L4/SHOC-2-like LRR" evidence="10">
    <location>
        <begin position="583"/>
        <end position="915"/>
    </location>
</feature>
<dbReference type="AlphaFoldDB" id="A0A3B6SQP8"/>
<dbReference type="InterPro" id="IPR041118">
    <property type="entry name" value="Rx_N"/>
</dbReference>
<dbReference type="FunFam" id="1.10.10.10:FF:000322">
    <property type="entry name" value="Probable disease resistance protein At1g63360"/>
    <property type="match status" value="1"/>
</dbReference>
<keyword evidence="3" id="KW-0677">Repeat</keyword>
<keyword evidence="4" id="KW-0547">Nucleotide-binding</keyword>
<keyword evidence="2" id="KW-0433">Leucine-rich repeat</keyword>
<dbReference type="Gene3D" id="3.80.10.10">
    <property type="entry name" value="Ribonuclease Inhibitor"/>
    <property type="match status" value="1"/>
</dbReference>
<gene>
    <name evidence="11" type="primary">LOC123159812</name>
</gene>
<dbReference type="CDD" id="cd14798">
    <property type="entry name" value="RX-CC_like"/>
    <property type="match status" value="1"/>
</dbReference>
<dbReference type="EnsemblPlants" id="TraesCS7B02G482800.1">
    <property type="protein sequence ID" value="TraesCS7B02G482800.1"/>
    <property type="gene ID" value="TraesCS7B02G482800"/>
</dbReference>
<evidence type="ECO:0000256" key="2">
    <source>
        <dbReference type="ARBA" id="ARBA00022614"/>
    </source>
</evidence>
<feature type="domain" description="Disease resistance N-terminal" evidence="8">
    <location>
        <begin position="5"/>
        <end position="88"/>
    </location>
</feature>
<evidence type="ECO:0000256" key="3">
    <source>
        <dbReference type="ARBA" id="ARBA00022737"/>
    </source>
</evidence>
<dbReference type="Gramene" id="TraesCS7B02G482800.1">
    <property type="protein sequence ID" value="TraesCS7B02G482800.1"/>
    <property type="gene ID" value="TraesCS7B02G482800"/>
</dbReference>
<keyword evidence="12" id="KW-1185">Reference proteome</keyword>
<dbReference type="SUPFAM" id="SSF52058">
    <property type="entry name" value="L domain-like"/>
    <property type="match status" value="1"/>
</dbReference>
<dbReference type="InterPro" id="IPR036388">
    <property type="entry name" value="WH-like_DNA-bd_sf"/>
</dbReference>
<dbReference type="Pfam" id="PF18052">
    <property type="entry name" value="Rx_N"/>
    <property type="match status" value="1"/>
</dbReference>
<dbReference type="InterPro" id="IPR027417">
    <property type="entry name" value="P-loop_NTPase"/>
</dbReference>
<dbReference type="OMA" id="DFANIEK"/>
<feature type="domain" description="NB-ARC" evidence="7">
    <location>
        <begin position="176"/>
        <end position="356"/>
    </location>
</feature>
<dbReference type="Pfam" id="PF23598">
    <property type="entry name" value="LRR_14"/>
    <property type="match status" value="1"/>
</dbReference>
<dbReference type="InterPro" id="IPR044974">
    <property type="entry name" value="Disease_R_plants"/>
</dbReference>
<keyword evidence="5" id="KW-0611">Plant defense</keyword>
<evidence type="ECO:0000256" key="1">
    <source>
        <dbReference type="ARBA" id="ARBA00008894"/>
    </source>
</evidence>
<name>A0A3B6SQP8_WHEAT</name>
<dbReference type="GO" id="GO:0042742">
    <property type="term" value="P:defense response to bacterium"/>
    <property type="evidence" value="ECO:0007669"/>
    <property type="project" value="UniProtKB-ARBA"/>
</dbReference>
<dbReference type="InterPro" id="IPR038005">
    <property type="entry name" value="RX-like_CC"/>
</dbReference>
<evidence type="ECO:0000259" key="7">
    <source>
        <dbReference type="Pfam" id="PF00931"/>
    </source>
</evidence>
<dbReference type="Gene3D" id="3.40.50.300">
    <property type="entry name" value="P-loop containing nucleotide triphosphate hydrolases"/>
    <property type="match status" value="1"/>
</dbReference>
<evidence type="ECO:0000256" key="4">
    <source>
        <dbReference type="ARBA" id="ARBA00022741"/>
    </source>
</evidence>
<protein>
    <recommendedName>
        <fullName evidence="13">AAA+ ATPase domain-containing protein</fullName>
    </recommendedName>
</protein>
<comment type="similarity">
    <text evidence="1">Belongs to the disease resistance NB-LRR family.</text>
</comment>
<dbReference type="OrthoDB" id="6161812at2759"/>
<evidence type="ECO:0000259" key="9">
    <source>
        <dbReference type="Pfam" id="PF23559"/>
    </source>
</evidence>
<evidence type="ECO:0000256" key="5">
    <source>
        <dbReference type="ARBA" id="ARBA00022821"/>
    </source>
</evidence>
<dbReference type="Proteomes" id="UP000019116">
    <property type="component" value="Chromosome 7B"/>
</dbReference>
<feature type="domain" description="Disease resistance protein winged helix" evidence="9">
    <location>
        <begin position="447"/>
        <end position="518"/>
    </location>
</feature>
<evidence type="ECO:0000313" key="12">
    <source>
        <dbReference type="Proteomes" id="UP000019116"/>
    </source>
</evidence>
<dbReference type="InterPro" id="IPR042197">
    <property type="entry name" value="Apaf_helical"/>
</dbReference>
<dbReference type="InterPro" id="IPR058922">
    <property type="entry name" value="WHD_DRP"/>
</dbReference>
<sequence length="945" mass="107150">MEGAAQALVSNVGQLVGEEFRQLRGVGGEVARLRDELATMNALLRMQSEAEEGAVDHFVREWMKQLREVAYDAEDCVDLYLFRVRCRSGDRYFVWCKHLLETLMSRRRLAGDIRALRAHAAAINEQHARYGVNLEPLRRPPSVSLRAVAVSARALRPADDPCQFVGITEKATPLANKVKDNVEGDMKLKVFSIVGFGGLGKTTLAMEVCRQLEADFQRQAQVSVSQAFDGRKGLKGLLIRVLQQIVKPKSDNDQGITEEDSIKGIESMDEEKLSDKLKELLENKRYLIVIDDVWTIAAWDAIFSKLPDNKCSSRIIVTTRIDNVAKACSDASGDIYNIQALNPSDSKKLFLRRAFSSVSDSCPKDLEEVMEKVLKKCGGLPLAIISVASLLASYSSPESKHMWEIVFKSIGSQMDSHPTLEGMRQIVTLSYDHLPHHLKGCMMYLSIFPEDYVIVKDRLLMRWIAEGLVAEKRGLTMMEVAESYFNELVSRSMIDRDSDVVTYYDGRVETCRVHDMTLEVMVSKSLEANFVSLIGGQYEGMSYDRIRRLSIHGGGEIAKESPSQKKTARHGRKDGIEGMNVQHARSLSLFEFEGDKLLGRLREFTLLRVLDLEDCKGLENKHMRHICRMYLLRFLSLKGTNISEMPSEVGKLEHLQTLDARNTWLKDLPESLTDLEQLESLQFSNGWTLPEGVKKMKSLRKANKVVIRSNLVVAREVGELEKLQDLRIYVASDSDNHQHVHLQLIHSIGKLYSLRCLNIGDTGYDRKVMNFLHKLPSPPRLLRYLRICGGLVGGGLPAWVGLLTNLVEFVIAWAYLEGDQLLDTLCKLPNLKRLTLETHFYAEKRLVVRETQIFPVLTDLKLTNSPGVEVYEFEKGCMPKVEVFELDFANIEKKIVGIEHLTNLKEVQFFGRKDNKALKLALEELKNENRRRGQSNQLTVKVRYE</sequence>
<evidence type="ECO:0008006" key="13">
    <source>
        <dbReference type="Google" id="ProtNLM"/>
    </source>
</evidence>
<evidence type="ECO:0000259" key="8">
    <source>
        <dbReference type="Pfam" id="PF18052"/>
    </source>
</evidence>